<dbReference type="InterPro" id="IPR051345">
    <property type="entry name" value="Importin_beta-like_NTR"/>
</dbReference>
<dbReference type="GO" id="GO:0006606">
    <property type="term" value="P:protein import into nucleus"/>
    <property type="evidence" value="ECO:0007669"/>
    <property type="project" value="TreeGrafter"/>
</dbReference>
<accession>A0A485KT90</accession>
<dbReference type="EMBL" id="VJMH01005270">
    <property type="protein sequence ID" value="KAF0698058.1"/>
    <property type="molecule type" value="Genomic_DNA"/>
</dbReference>
<evidence type="ECO:0000256" key="1">
    <source>
        <dbReference type="ARBA" id="ARBA00004123"/>
    </source>
</evidence>
<dbReference type="InterPro" id="IPR016024">
    <property type="entry name" value="ARM-type_fold"/>
</dbReference>
<comment type="subcellular location">
    <subcellularLocation>
        <location evidence="1">Nucleus</location>
    </subcellularLocation>
</comment>
<organism evidence="6 7">
    <name type="scientific">Aphanomyces stellatus</name>
    <dbReference type="NCBI Taxonomy" id="120398"/>
    <lineage>
        <taxon>Eukaryota</taxon>
        <taxon>Sar</taxon>
        <taxon>Stramenopiles</taxon>
        <taxon>Oomycota</taxon>
        <taxon>Saprolegniomycetes</taxon>
        <taxon>Saprolegniales</taxon>
        <taxon>Verrucalvaceae</taxon>
        <taxon>Aphanomyces</taxon>
    </lineage>
</organism>
<dbReference type="EMBL" id="CAADRA010005291">
    <property type="protein sequence ID" value="VFT88168.1"/>
    <property type="molecule type" value="Genomic_DNA"/>
</dbReference>
<keyword evidence="7" id="KW-1185">Reference proteome</keyword>
<proteinExistence type="inferred from homology"/>
<sequence length="989" mass="107846">MANKDRAGQVLAAVRRVLAADVSEEDRRRADAFLQSFQKTTDAIPVSLSWLTQENGGAIASHEQLFLVNTIYRALCSRGSKDNVKYQHRKEDAPAIPPADLAVSCFHQLCRHIYLAFSHHNTPMNIANQFACCVTVCILGSTDAGILHTLDHLSAHERAAASSSSDASSMHYCIEMAVILVLQLVPEEIQNKRLLLRGDHRGLWDASVKAESTAVLTALERCWRALHGHDLPRSLHDKMELAIFQSFGTWVEHGALPPPRVAQSPLLQACLDHSLLLDLAPRIDVVFEVVRDVVHVCVDAAHEPLVHVLLAYAATHLGPRVLHAMASDDVLLQAASTIADVGQQAIACGVFHAPSSSDAPRVASFLDVLLAFTAHPAIDVASKTLDFWVALRDAVASVPVDAATYDPTIQRVVHQLLLHTEYTREDDVHSDEFTQYRKDIRTVLRALTQPSLAYQHQFISDLVRYLGDEFNHDVARLTKLEVYLHALSAMAKAIPDSEDTFVFQLLEHMAATATAIPALDFAARAYLRTATVFLSVVTTWVAAHAARSLPLVYAILSKCFECTEDDAVCPMRVAEDHIGAVALLKMSTSCAASMSTGGGLDWLRAMQAIYRANISGGPSTMTDKSLGLVLEAYAAVAAVPHDNYYEAATPAIVELCGIVFEYIEVVYPECHTSDAAQTHLVCALGHLGTLAAALPPLPSATGGGRHPTTHPMLHVLQLNWSTLQLLFGHASPLIQAKVSVVLSTLFRAVGSEAAPLALVAIPMFLEAFEATPLRCYLDGVASTLDCTSADTPDVNRLLTLTLAHVAQLAPQTPLHEDDQSTLAGVLDFITVGGARRPHLLADAHCFEFFFHFATETLGAGCMNPSLFRFFQATWGWCNAPTTNPLHASVTAYLVPRMVSILQHLVFAAIRLPPTAESASADIAETLMAASRAFDPTHMAQYMHVVLQDPSFPRPGLSLHVKREFVDLMVNTDKLTTPRKLRRMLKQLCK</sequence>
<dbReference type="Gene3D" id="1.25.10.10">
    <property type="entry name" value="Leucine-rich Repeat Variant"/>
    <property type="match status" value="1"/>
</dbReference>
<dbReference type="PANTHER" id="PTHR12363">
    <property type="entry name" value="TRANSPORTIN 3 AND IMPORTIN 13"/>
    <property type="match status" value="1"/>
</dbReference>
<evidence type="ECO:0000256" key="4">
    <source>
        <dbReference type="ARBA" id="ARBA00023242"/>
    </source>
</evidence>
<dbReference type="PANTHER" id="PTHR12363:SF33">
    <property type="entry name" value="IMPORTIN-13"/>
    <property type="match status" value="1"/>
</dbReference>
<dbReference type="GO" id="GO:0005737">
    <property type="term" value="C:cytoplasm"/>
    <property type="evidence" value="ECO:0007669"/>
    <property type="project" value="TreeGrafter"/>
</dbReference>
<gene>
    <name evidence="6" type="primary">Aste57867_11306</name>
    <name evidence="5" type="ORF">As57867_011264</name>
    <name evidence="6" type="ORF">ASTE57867_11306</name>
</gene>
<dbReference type="Proteomes" id="UP000332933">
    <property type="component" value="Unassembled WGS sequence"/>
</dbReference>
<dbReference type="OrthoDB" id="435593at2759"/>
<keyword evidence="4" id="KW-0539">Nucleus</keyword>
<comment type="similarity">
    <text evidence="2">Belongs to the importin beta family.</text>
</comment>
<reference evidence="5" key="2">
    <citation type="submission" date="2019-06" db="EMBL/GenBank/DDBJ databases">
        <title>Genomics analysis of Aphanomyces spp. identifies a new class of oomycete effector associated with host adaptation.</title>
        <authorList>
            <person name="Gaulin E."/>
        </authorList>
    </citation>
    <scope>NUCLEOTIDE SEQUENCE</scope>
    <source>
        <strain evidence="5">CBS 578.67</strain>
    </source>
</reference>
<keyword evidence="3" id="KW-0813">Transport</keyword>
<dbReference type="GO" id="GO:0005634">
    <property type="term" value="C:nucleus"/>
    <property type="evidence" value="ECO:0007669"/>
    <property type="project" value="UniProtKB-SubCell"/>
</dbReference>
<reference evidence="6 7" key="1">
    <citation type="submission" date="2019-03" db="EMBL/GenBank/DDBJ databases">
        <authorList>
            <person name="Gaulin E."/>
            <person name="Dumas B."/>
        </authorList>
    </citation>
    <scope>NUCLEOTIDE SEQUENCE [LARGE SCALE GENOMIC DNA]</scope>
    <source>
        <strain evidence="6">CBS 568.67</strain>
    </source>
</reference>
<evidence type="ECO:0000313" key="6">
    <source>
        <dbReference type="EMBL" id="VFT88168.1"/>
    </source>
</evidence>
<name>A0A485KT90_9STRA</name>
<dbReference type="SUPFAM" id="SSF48371">
    <property type="entry name" value="ARM repeat"/>
    <property type="match status" value="1"/>
</dbReference>
<dbReference type="InterPro" id="IPR011989">
    <property type="entry name" value="ARM-like"/>
</dbReference>
<evidence type="ECO:0000313" key="7">
    <source>
        <dbReference type="Proteomes" id="UP000332933"/>
    </source>
</evidence>
<evidence type="ECO:0000313" key="5">
    <source>
        <dbReference type="EMBL" id="KAF0698058.1"/>
    </source>
</evidence>
<protein>
    <submittedName>
        <fullName evidence="6">Aste57867_11306 protein</fullName>
    </submittedName>
</protein>
<evidence type="ECO:0000256" key="3">
    <source>
        <dbReference type="ARBA" id="ARBA00022448"/>
    </source>
</evidence>
<dbReference type="AlphaFoldDB" id="A0A485KT90"/>
<evidence type="ECO:0000256" key="2">
    <source>
        <dbReference type="ARBA" id="ARBA00007991"/>
    </source>
</evidence>